<evidence type="ECO:0000313" key="1">
    <source>
        <dbReference type="EnsemblPlants" id="AVESA.00010b.r2.4AG0616270.1.CDS"/>
    </source>
</evidence>
<dbReference type="EnsemblPlants" id="AVESA.00010b.r2.4AG0616270.1">
    <property type="protein sequence ID" value="AVESA.00010b.r2.4AG0616270.1.CDS"/>
    <property type="gene ID" value="AVESA.00010b.r2.4AG0616270"/>
</dbReference>
<proteinExistence type="predicted"/>
<reference evidence="1" key="2">
    <citation type="submission" date="2025-09" db="UniProtKB">
        <authorList>
            <consortium name="EnsemblPlants"/>
        </authorList>
    </citation>
    <scope>IDENTIFICATION</scope>
</reference>
<reference evidence="1" key="1">
    <citation type="submission" date="2021-05" db="EMBL/GenBank/DDBJ databases">
        <authorList>
            <person name="Scholz U."/>
            <person name="Mascher M."/>
            <person name="Fiebig A."/>
        </authorList>
    </citation>
    <scope>NUCLEOTIDE SEQUENCE [LARGE SCALE GENOMIC DNA]</scope>
</reference>
<name>A0ACD5WC75_AVESA</name>
<dbReference type="Proteomes" id="UP001732700">
    <property type="component" value="Chromosome 4A"/>
</dbReference>
<evidence type="ECO:0000313" key="2">
    <source>
        <dbReference type="Proteomes" id="UP001732700"/>
    </source>
</evidence>
<sequence length="273" mass="30746">MRVLRDRQDRACACAQLLPSSPTTQRYSLEDAGNLWAEWGIHGLILVSFGLQVFLFVAAGMRKRSTSRIWMSLLWLAYLSADSVAIFILGHLAVHASGPHHQLLFFWAPFVLLHLGGQHTITAFSMQDNELWRRHLLGLVTQVVVAAYVVSRTSWPDRRLLAAMVLMFLAGCLRYAQRTLCLYNASPVKLKESALAVLIRYQRMHERRLEVDTTVEYNLIIDGMLNADGKRPPLHYDYMGTSLYASSLVSDTPVSVSDTAQVSPTCIQNQLQV</sequence>
<organism evidence="1 2">
    <name type="scientific">Avena sativa</name>
    <name type="common">Oat</name>
    <dbReference type="NCBI Taxonomy" id="4498"/>
    <lineage>
        <taxon>Eukaryota</taxon>
        <taxon>Viridiplantae</taxon>
        <taxon>Streptophyta</taxon>
        <taxon>Embryophyta</taxon>
        <taxon>Tracheophyta</taxon>
        <taxon>Spermatophyta</taxon>
        <taxon>Magnoliopsida</taxon>
        <taxon>Liliopsida</taxon>
        <taxon>Poales</taxon>
        <taxon>Poaceae</taxon>
        <taxon>BOP clade</taxon>
        <taxon>Pooideae</taxon>
        <taxon>Poodae</taxon>
        <taxon>Poeae</taxon>
        <taxon>Poeae Chloroplast Group 1 (Aveneae type)</taxon>
        <taxon>Aveninae</taxon>
        <taxon>Avena</taxon>
    </lineage>
</organism>
<keyword evidence="2" id="KW-1185">Reference proteome</keyword>
<protein>
    <submittedName>
        <fullName evidence="1">Uncharacterized protein</fullName>
    </submittedName>
</protein>
<accession>A0ACD5WC75</accession>